<protein>
    <recommendedName>
        <fullName evidence="7">C3H1-type domain-containing protein</fullName>
    </recommendedName>
</protein>
<dbReference type="EMBL" id="HBGA01091684">
    <property type="protein sequence ID" value="CAD9023248.1"/>
    <property type="molecule type" value="Transcribed_RNA"/>
</dbReference>
<feature type="zinc finger region" description="C3H1-type" evidence="5">
    <location>
        <begin position="198"/>
        <end position="226"/>
    </location>
</feature>
<dbReference type="InterPro" id="IPR045877">
    <property type="entry name" value="ZFP36-like"/>
</dbReference>
<evidence type="ECO:0000256" key="2">
    <source>
        <dbReference type="ARBA" id="ARBA00022737"/>
    </source>
</evidence>
<keyword evidence="3 5" id="KW-0863">Zinc-finger</keyword>
<dbReference type="GO" id="GO:0008270">
    <property type="term" value="F:zinc ion binding"/>
    <property type="evidence" value="ECO:0007669"/>
    <property type="project" value="UniProtKB-KW"/>
</dbReference>
<sequence>MSGPPAFFSPTMMSAQPMLSSLSLASDCAVPRQMPADLNLQLPSELWTSTWKDDVDVGNLQNVLSTLNMFDDDEQTPVQNAIGRCPSIPDIESGSAWSLDEESIGGSFSTDPRSGTPPSGHFAPCPVEPSASYFPSGFSPNLAGSAIHLPSNQLKVCAPENYMSDDISSRGKRNKRTRTTVAASTVSQRDDSKVDFTKYKTRMCRNWQQTGKCPYSESCVYAHGPSELRGVTENEAVVSSLTKLADHLVKQMGRHSKTVPARRGANMLNSLRQRK</sequence>
<name>A0A7S1IUK7_9EUGL</name>
<dbReference type="PANTHER" id="PTHR12547">
    <property type="entry name" value="CCCH ZINC FINGER/TIS11-RELATED"/>
    <property type="match status" value="1"/>
</dbReference>
<feature type="domain" description="C3H1-type" evidence="7">
    <location>
        <begin position="198"/>
        <end position="226"/>
    </location>
</feature>
<evidence type="ECO:0000256" key="6">
    <source>
        <dbReference type="SAM" id="MobiDB-lite"/>
    </source>
</evidence>
<organism evidence="8">
    <name type="scientific">Eutreptiella gymnastica</name>
    <dbReference type="NCBI Taxonomy" id="73025"/>
    <lineage>
        <taxon>Eukaryota</taxon>
        <taxon>Discoba</taxon>
        <taxon>Euglenozoa</taxon>
        <taxon>Euglenida</taxon>
        <taxon>Spirocuta</taxon>
        <taxon>Euglenophyceae</taxon>
        <taxon>Eutreptiales</taxon>
        <taxon>Eutreptiaceae</taxon>
        <taxon>Eutreptiella</taxon>
    </lineage>
</organism>
<keyword evidence="4 5" id="KW-0862">Zinc</keyword>
<dbReference type="FunFam" id="4.10.1000.10:FF:000003">
    <property type="entry name" value="Zinc finger CCCH domain-containing protein"/>
    <property type="match status" value="1"/>
</dbReference>
<dbReference type="Gene3D" id="4.10.1000.10">
    <property type="entry name" value="Zinc finger, CCCH-type"/>
    <property type="match status" value="1"/>
</dbReference>
<evidence type="ECO:0000313" key="8">
    <source>
        <dbReference type="EMBL" id="CAD9023248.1"/>
    </source>
</evidence>
<feature type="region of interest" description="Disordered" evidence="6">
    <location>
        <begin position="99"/>
        <end position="122"/>
    </location>
</feature>
<evidence type="ECO:0000256" key="1">
    <source>
        <dbReference type="ARBA" id="ARBA00022723"/>
    </source>
</evidence>
<evidence type="ECO:0000259" key="7">
    <source>
        <dbReference type="PROSITE" id="PS50103"/>
    </source>
</evidence>
<dbReference type="GO" id="GO:0010468">
    <property type="term" value="P:regulation of gene expression"/>
    <property type="evidence" value="ECO:0007669"/>
    <property type="project" value="UniProtKB-ARBA"/>
</dbReference>
<evidence type="ECO:0000256" key="4">
    <source>
        <dbReference type="ARBA" id="ARBA00022833"/>
    </source>
</evidence>
<reference evidence="8" key="1">
    <citation type="submission" date="2021-01" db="EMBL/GenBank/DDBJ databases">
        <authorList>
            <person name="Corre E."/>
            <person name="Pelletier E."/>
            <person name="Niang G."/>
            <person name="Scheremetjew M."/>
            <person name="Finn R."/>
            <person name="Kale V."/>
            <person name="Holt S."/>
            <person name="Cochrane G."/>
            <person name="Meng A."/>
            <person name="Brown T."/>
            <person name="Cohen L."/>
        </authorList>
    </citation>
    <scope>NUCLEOTIDE SEQUENCE</scope>
    <source>
        <strain evidence="8">NIES-381</strain>
    </source>
</reference>
<gene>
    <name evidence="8" type="ORF">EGYM00392_LOCUS34370</name>
</gene>
<keyword evidence="2" id="KW-0677">Repeat</keyword>
<feature type="compositionally biased region" description="Polar residues" evidence="6">
    <location>
        <begin position="106"/>
        <end position="117"/>
    </location>
</feature>
<evidence type="ECO:0000256" key="5">
    <source>
        <dbReference type="PROSITE-ProRule" id="PRU00723"/>
    </source>
</evidence>
<keyword evidence="1 5" id="KW-0479">Metal-binding</keyword>
<proteinExistence type="predicted"/>
<dbReference type="InterPro" id="IPR036855">
    <property type="entry name" value="Znf_CCCH_sf"/>
</dbReference>
<dbReference type="InterPro" id="IPR000571">
    <property type="entry name" value="Znf_CCCH"/>
</dbReference>
<dbReference type="AlphaFoldDB" id="A0A7S1IUK7"/>
<dbReference type="GO" id="GO:0051252">
    <property type="term" value="P:regulation of RNA metabolic process"/>
    <property type="evidence" value="ECO:0007669"/>
    <property type="project" value="UniProtKB-ARBA"/>
</dbReference>
<dbReference type="PROSITE" id="PS50103">
    <property type="entry name" value="ZF_C3H1"/>
    <property type="match status" value="1"/>
</dbReference>
<evidence type="ECO:0000256" key="3">
    <source>
        <dbReference type="ARBA" id="ARBA00022771"/>
    </source>
</evidence>
<dbReference type="Pfam" id="PF00642">
    <property type="entry name" value="zf-CCCH"/>
    <property type="match status" value="1"/>
</dbReference>
<dbReference type="GO" id="GO:0003729">
    <property type="term" value="F:mRNA binding"/>
    <property type="evidence" value="ECO:0007669"/>
    <property type="project" value="InterPro"/>
</dbReference>
<dbReference type="SMART" id="SM00356">
    <property type="entry name" value="ZnF_C3H1"/>
    <property type="match status" value="1"/>
</dbReference>
<accession>A0A7S1IUK7</accession>
<dbReference type="SUPFAM" id="SSF90229">
    <property type="entry name" value="CCCH zinc finger"/>
    <property type="match status" value="1"/>
</dbReference>